<feature type="transmembrane region" description="Helical" evidence="1">
    <location>
        <begin position="142"/>
        <end position="165"/>
    </location>
</feature>
<dbReference type="Pfam" id="PF01757">
    <property type="entry name" value="Acyl_transf_3"/>
    <property type="match status" value="1"/>
</dbReference>
<feature type="transmembrane region" description="Helical" evidence="1">
    <location>
        <begin position="20"/>
        <end position="42"/>
    </location>
</feature>
<dbReference type="EMBL" id="CP030840">
    <property type="protein sequence ID" value="AXC11536.1"/>
    <property type="molecule type" value="Genomic_DNA"/>
</dbReference>
<dbReference type="PANTHER" id="PTHR23028:SF53">
    <property type="entry name" value="ACYL_TRANSF_3 DOMAIN-CONTAINING PROTEIN"/>
    <property type="match status" value="1"/>
</dbReference>
<dbReference type="InterPro" id="IPR050879">
    <property type="entry name" value="Acyltransferase_3"/>
</dbReference>
<feature type="domain" description="Acyltransferase 3" evidence="2">
    <location>
        <begin position="23"/>
        <end position="372"/>
    </location>
</feature>
<dbReference type="KEGG" id="abas:ACPOL_2212"/>
<evidence type="ECO:0000256" key="1">
    <source>
        <dbReference type="SAM" id="Phobius"/>
    </source>
</evidence>
<feature type="transmembrane region" description="Helical" evidence="1">
    <location>
        <begin position="88"/>
        <end position="109"/>
    </location>
</feature>
<feature type="transmembrane region" description="Helical" evidence="1">
    <location>
        <begin position="186"/>
        <end position="204"/>
    </location>
</feature>
<feature type="transmembrane region" description="Helical" evidence="1">
    <location>
        <begin position="288"/>
        <end position="305"/>
    </location>
</feature>
<keyword evidence="4" id="KW-1185">Reference proteome</keyword>
<dbReference type="PANTHER" id="PTHR23028">
    <property type="entry name" value="ACETYLTRANSFERASE"/>
    <property type="match status" value="1"/>
</dbReference>
<feature type="transmembrane region" description="Helical" evidence="1">
    <location>
        <begin position="48"/>
        <end position="67"/>
    </location>
</feature>
<evidence type="ECO:0000313" key="3">
    <source>
        <dbReference type="EMBL" id="AXC11536.1"/>
    </source>
</evidence>
<feature type="transmembrane region" description="Helical" evidence="1">
    <location>
        <begin position="250"/>
        <end position="268"/>
    </location>
</feature>
<dbReference type="GO" id="GO:0000271">
    <property type="term" value="P:polysaccharide biosynthetic process"/>
    <property type="evidence" value="ECO:0007669"/>
    <property type="project" value="TreeGrafter"/>
</dbReference>
<feature type="transmembrane region" description="Helical" evidence="1">
    <location>
        <begin position="355"/>
        <end position="376"/>
    </location>
</feature>
<keyword evidence="1" id="KW-0472">Membrane</keyword>
<name>A0A2Z5FYT5_9BACT</name>
<accession>A0A2Z5FYT5</accession>
<dbReference type="OrthoDB" id="9796461at2"/>
<dbReference type="AlphaFoldDB" id="A0A2Z5FYT5"/>
<gene>
    <name evidence="3" type="ORF">ACPOL_2212</name>
</gene>
<dbReference type="RefSeq" id="WP_114206975.1">
    <property type="nucleotide sequence ID" value="NZ_CP030840.1"/>
</dbReference>
<proteinExistence type="predicted"/>
<dbReference type="InterPro" id="IPR002656">
    <property type="entry name" value="Acyl_transf_3_dom"/>
</dbReference>
<keyword evidence="3" id="KW-0808">Transferase</keyword>
<organism evidence="3 4">
    <name type="scientific">Acidisarcina polymorpha</name>
    <dbReference type="NCBI Taxonomy" id="2211140"/>
    <lineage>
        <taxon>Bacteria</taxon>
        <taxon>Pseudomonadati</taxon>
        <taxon>Acidobacteriota</taxon>
        <taxon>Terriglobia</taxon>
        <taxon>Terriglobales</taxon>
        <taxon>Acidobacteriaceae</taxon>
        <taxon>Acidisarcina</taxon>
    </lineage>
</organism>
<evidence type="ECO:0000259" key="2">
    <source>
        <dbReference type="Pfam" id="PF01757"/>
    </source>
</evidence>
<reference evidence="3 4" key="1">
    <citation type="journal article" date="2018" name="Front. Microbiol.">
        <title>Hydrolytic Capabilities as a Key to Environmental Success: Chitinolytic and Cellulolytic Acidobacteria From Acidic Sub-arctic Soils and Boreal Peatlands.</title>
        <authorList>
            <person name="Belova S.E."/>
            <person name="Ravin N.V."/>
            <person name="Pankratov T.A."/>
            <person name="Rakitin A.L."/>
            <person name="Ivanova A.A."/>
            <person name="Beletsky A.V."/>
            <person name="Mardanov A.V."/>
            <person name="Sinninghe Damste J.S."/>
            <person name="Dedysh S.N."/>
        </authorList>
    </citation>
    <scope>NUCLEOTIDE SEQUENCE [LARGE SCALE GENOMIC DNA]</scope>
    <source>
        <strain evidence="3 4">SBC82</strain>
    </source>
</reference>
<keyword evidence="1" id="KW-0812">Transmembrane</keyword>
<protein>
    <submittedName>
        <fullName evidence="3">Acyltransferase 3</fullName>
    </submittedName>
</protein>
<feature type="transmembrane region" description="Helical" evidence="1">
    <location>
        <begin position="326"/>
        <end position="349"/>
    </location>
</feature>
<keyword evidence="3" id="KW-0012">Acyltransferase</keyword>
<dbReference type="Proteomes" id="UP000253606">
    <property type="component" value="Chromosome"/>
</dbReference>
<sequence length="402" mass="46314">MPKSIPVTANTERTKPENRAFFPALDGLRAIAFLMVFFHHYLLVPWGWMGVDVFFVLSGFLITGILYDTCHDAYRARNFYVRRTLRIFPLYYSVMLALLLSAPIFHWQWSWSWLIWPAYLGNYAPFLRPYLPLSPMERLADFHMVGAVSGFHITLFLGHFWSLCVEEQFYLIWPWVVFWIRDRVRLCWICAATLPLCLAMRLAGQHLFPKWMLDNQILSRATPFRLDALLIGGLIALLLRGSYSAMLLRIARVALPIAMAILLAWAYFTPAGNLVQQAQPDADWLFTWWLSALDLLAALVILVAVQPRSLLYRGLSLRPLRWLGRISYGAYVLHDIPHVFYSHIGIRLAPTHPRIAVATVALISSIGLAWLSFRYLESPFLNLKERFTVSSTPVLAQRSERT</sequence>
<dbReference type="GO" id="GO:0016747">
    <property type="term" value="F:acyltransferase activity, transferring groups other than amino-acyl groups"/>
    <property type="evidence" value="ECO:0007669"/>
    <property type="project" value="InterPro"/>
</dbReference>
<dbReference type="GO" id="GO:0016020">
    <property type="term" value="C:membrane"/>
    <property type="evidence" value="ECO:0007669"/>
    <property type="project" value="TreeGrafter"/>
</dbReference>
<feature type="transmembrane region" description="Helical" evidence="1">
    <location>
        <begin position="224"/>
        <end position="243"/>
    </location>
</feature>
<evidence type="ECO:0000313" key="4">
    <source>
        <dbReference type="Proteomes" id="UP000253606"/>
    </source>
</evidence>
<keyword evidence="1" id="KW-1133">Transmembrane helix</keyword>